<protein>
    <submittedName>
        <fullName evidence="9">Acyl-CoA dehydrogenase family protein</fullName>
    </submittedName>
</protein>
<dbReference type="EMBL" id="CP059833">
    <property type="protein sequence ID" value="QMV84479.1"/>
    <property type="molecule type" value="Genomic_DNA"/>
</dbReference>
<dbReference type="PROSITE" id="PS00073">
    <property type="entry name" value="ACYL_COA_DH_2"/>
    <property type="match status" value="1"/>
</dbReference>
<dbReference type="InterPro" id="IPR046373">
    <property type="entry name" value="Acyl-CoA_Oxase/DH_mid-dom_sf"/>
</dbReference>
<evidence type="ECO:0000259" key="7">
    <source>
        <dbReference type="Pfam" id="PF02770"/>
    </source>
</evidence>
<feature type="domain" description="Acyl-CoA oxidase/dehydrogenase middle" evidence="7">
    <location>
        <begin position="134"/>
        <end position="225"/>
    </location>
</feature>
<dbReference type="Pfam" id="PF02771">
    <property type="entry name" value="Acyl-CoA_dh_N"/>
    <property type="match status" value="1"/>
</dbReference>
<dbReference type="InterPro" id="IPR009100">
    <property type="entry name" value="AcylCoA_DH/oxidase_NM_dom_sf"/>
</dbReference>
<dbReference type="Pfam" id="PF02770">
    <property type="entry name" value="Acyl-CoA_dh_M"/>
    <property type="match status" value="1"/>
</dbReference>
<dbReference type="Pfam" id="PF00441">
    <property type="entry name" value="Acyl-CoA_dh_1"/>
    <property type="match status" value="1"/>
</dbReference>
<comment type="cofactor">
    <cofactor evidence="1 5">
        <name>FAD</name>
        <dbReference type="ChEBI" id="CHEBI:57692"/>
    </cofactor>
</comment>
<reference evidence="9 10" key="1">
    <citation type="submission" date="2020-07" db="EMBL/GenBank/DDBJ databases">
        <title>non toxigenic Corynebacterium sp. nov from a clinical source.</title>
        <authorList>
            <person name="Bernier A.-M."/>
            <person name="Bernard K."/>
        </authorList>
    </citation>
    <scope>NUCLEOTIDE SEQUENCE [LARGE SCALE GENOMIC DNA]</scope>
    <source>
        <strain evidence="10">NML 93-0612</strain>
    </source>
</reference>
<evidence type="ECO:0000256" key="5">
    <source>
        <dbReference type="RuleBase" id="RU362125"/>
    </source>
</evidence>
<dbReference type="PANTHER" id="PTHR43188:SF1">
    <property type="entry name" value="ACYL-COA DEHYDROGENASE"/>
    <property type="match status" value="1"/>
</dbReference>
<keyword evidence="5" id="KW-0560">Oxidoreductase</keyword>
<evidence type="ECO:0000256" key="1">
    <source>
        <dbReference type="ARBA" id="ARBA00001974"/>
    </source>
</evidence>
<sequence length="391" mass="42599">MSHNIFKSTTDFLGVFDDVSETDAAAWARAASLKEEVHEIINDAWERAEYPTHLAKRLGDLDLLTDGLNIPGHEHLSPLAAGLVQMEITRIDASLGTVIAVQPGLAMRAIDILGSGEHKDEWLDALARGEKLAAFGLTEPEHGSDSIALETTAVRDGDFYVLNGEKKWIGNGSVGDVTVIFARTEDGNVSAFLVPQDTPGYSAQTQVGKVSLRAIKQAHIVLENCRVPLSAKMPGCGSFKDVARVLTATRVGVSWMALGSAIACYEQARDYALERKQFGRELANAQIIQQRLTNMLMDISQMMLMCRRVTDALANGTMRPEQASMAKVHNTRAARRVAADARDMLGGVGILLENHIIRHMVDIEAMHTYEGTDTVQSLIIGKKITGMSAYK</sequence>
<dbReference type="RefSeq" id="WP_182385288.1">
    <property type="nucleotide sequence ID" value="NZ_CP059833.1"/>
</dbReference>
<dbReference type="AlphaFoldDB" id="A0A7G5FCY8"/>
<dbReference type="InterPro" id="IPR013786">
    <property type="entry name" value="AcylCoA_DH/ox_N"/>
</dbReference>
<dbReference type="InterPro" id="IPR037069">
    <property type="entry name" value="AcylCoA_DH/ox_N_sf"/>
</dbReference>
<evidence type="ECO:0000256" key="3">
    <source>
        <dbReference type="ARBA" id="ARBA00022630"/>
    </source>
</evidence>
<dbReference type="SUPFAM" id="SSF56645">
    <property type="entry name" value="Acyl-CoA dehydrogenase NM domain-like"/>
    <property type="match status" value="1"/>
</dbReference>
<dbReference type="InterPro" id="IPR045008">
    <property type="entry name" value="ACX4-like"/>
</dbReference>
<feature type="domain" description="Acyl-CoA dehydrogenase/oxidase C-terminal" evidence="6">
    <location>
        <begin position="242"/>
        <end position="384"/>
    </location>
</feature>
<keyword evidence="3 5" id="KW-0285">Flavoprotein</keyword>
<dbReference type="GO" id="GO:0003995">
    <property type="term" value="F:acyl-CoA dehydrogenase activity"/>
    <property type="evidence" value="ECO:0007669"/>
    <property type="project" value="InterPro"/>
</dbReference>
<dbReference type="GO" id="GO:0050660">
    <property type="term" value="F:flavin adenine dinucleotide binding"/>
    <property type="evidence" value="ECO:0007669"/>
    <property type="project" value="InterPro"/>
</dbReference>
<dbReference type="PANTHER" id="PTHR43188">
    <property type="entry name" value="ACYL-COENZYME A OXIDASE"/>
    <property type="match status" value="1"/>
</dbReference>
<comment type="similarity">
    <text evidence="2 5">Belongs to the acyl-CoA dehydrogenase family.</text>
</comment>
<keyword evidence="10" id="KW-1185">Reference proteome</keyword>
<keyword evidence="4 5" id="KW-0274">FAD</keyword>
<dbReference type="Proteomes" id="UP000515570">
    <property type="component" value="Chromosome"/>
</dbReference>
<dbReference type="InterPro" id="IPR006091">
    <property type="entry name" value="Acyl-CoA_Oxase/DH_mid-dom"/>
</dbReference>
<evidence type="ECO:0000313" key="9">
    <source>
        <dbReference type="EMBL" id="QMV84479.1"/>
    </source>
</evidence>
<dbReference type="Gene3D" id="1.20.140.10">
    <property type="entry name" value="Butyryl-CoA Dehydrogenase, subunit A, domain 3"/>
    <property type="match status" value="1"/>
</dbReference>
<evidence type="ECO:0000256" key="2">
    <source>
        <dbReference type="ARBA" id="ARBA00009347"/>
    </source>
</evidence>
<dbReference type="InterPro" id="IPR006089">
    <property type="entry name" value="Acyl-CoA_DH_CS"/>
</dbReference>
<dbReference type="InterPro" id="IPR036250">
    <property type="entry name" value="AcylCo_DH-like_C"/>
</dbReference>
<evidence type="ECO:0000259" key="6">
    <source>
        <dbReference type="Pfam" id="PF00441"/>
    </source>
</evidence>
<dbReference type="Gene3D" id="1.10.540.10">
    <property type="entry name" value="Acyl-CoA dehydrogenase/oxidase, N-terminal domain"/>
    <property type="match status" value="1"/>
</dbReference>
<evidence type="ECO:0000259" key="8">
    <source>
        <dbReference type="Pfam" id="PF02771"/>
    </source>
</evidence>
<name>A0A7G5FCY8_9CORY</name>
<accession>A0A7G5FCY8</accession>
<feature type="domain" description="Acyl-CoA dehydrogenase/oxidase N-terminal" evidence="8">
    <location>
        <begin position="33"/>
        <end position="130"/>
    </location>
</feature>
<dbReference type="InterPro" id="IPR009075">
    <property type="entry name" value="AcylCo_DH/oxidase_C"/>
</dbReference>
<dbReference type="SUPFAM" id="SSF47203">
    <property type="entry name" value="Acyl-CoA dehydrogenase C-terminal domain-like"/>
    <property type="match status" value="1"/>
</dbReference>
<proteinExistence type="inferred from homology"/>
<evidence type="ECO:0000313" key="10">
    <source>
        <dbReference type="Proteomes" id="UP000515570"/>
    </source>
</evidence>
<organism evidence="9 10">
    <name type="scientific">Corynebacterium hindlerae</name>
    <dbReference type="NCBI Taxonomy" id="699041"/>
    <lineage>
        <taxon>Bacteria</taxon>
        <taxon>Bacillati</taxon>
        <taxon>Actinomycetota</taxon>
        <taxon>Actinomycetes</taxon>
        <taxon>Mycobacteriales</taxon>
        <taxon>Corynebacteriaceae</taxon>
        <taxon>Corynebacterium</taxon>
    </lineage>
</organism>
<gene>
    <name evidence="9" type="ORF">HW450_08895</name>
</gene>
<dbReference type="Gene3D" id="2.40.110.10">
    <property type="entry name" value="Butyryl-CoA Dehydrogenase, subunit A, domain 2"/>
    <property type="match status" value="1"/>
</dbReference>
<evidence type="ECO:0000256" key="4">
    <source>
        <dbReference type="ARBA" id="ARBA00022827"/>
    </source>
</evidence>
<dbReference type="GO" id="GO:0006635">
    <property type="term" value="P:fatty acid beta-oxidation"/>
    <property type="evidence" value="ECO:0007669"/>
    <property type="project" value="InterPro"/>
</dbReference>